<proteinExistence type="predicted"/>
<sequence length="59" mass="6417">MQTYVMRLRPRDPGGLGSETGGYELAVIPAGVGAVQFEQLTASGRRDLATATQRPRRRT</sequence>
<organism evidence="1 2">
    <name type="scientific">Virgisporangium ochraceum</name>
    <dbReference type="NCBI Taxonomy" id="65505"/>
    <lineage>
        <taxon>Bacteria</taxon>
        <taxon>Bacillati</taxon>
        <taxon>Actinomycetota</taxon>
        <taxon>Actinomycetes</taxon>
        <taxon>Micromonosporales</taxon>
        <taxon>Micromonosporaceae</taxon>
        <taxon>Virgisporangium</taxon>
    </lineage>
</organism>
<evidence type="ECO:0000313" key="2">
    <source>
        <dbReference type="Proteomes" id="UP000635606"/>
    </source>
</evidence>
<dbReference type="AlphaFoldDB" id="A0A8J4A5L1"/>
<protein>
    <submittedName>
        <fullName evidence="1">Uncharacterized protein</fullName>
    </submittedName>
</protein>
<evidence type="ECO:0000313" key="1">
    <source>
        <dbReference type="EMBL" id="GIJ75526.1"/>
    </source>
</evidence>
<dbReference type="Proteomes" id="UP000635606">
    <property type="component" value="Unassembled WGS sequence"/>
</dbReference>
<accession>A0A8J4A5L1</accession>
<name>A0A8J4A5L1_9ACTN</name>
<comment type="caution">
    <text evidence="1">The sequence shown here is derived from an EMBL/GenBank/DDBJ whole genome shotgun (WGS) entry which is preliminary data.</text>
</comment>
<dbReference type="EMBL" id="BOPH01000166">
    <property type="protein sequence ID" value="GIJ75526.1"/>
    <property type="molecule type" value="Genomic_DNA"/>
</dbReference>
<reference evidence="1" key="1">
    <citation type="submission" date="2021-01" db="EMBL/GenBank/DDBJ databases">
        <title>Whole genome shotgun sequence of Virgisporangium ochraceum NBRC 16418.</title>
        <authorList>
            <person name="Komaki H."/>
            <person name="Tamura T."/>
        </authorList>
    </citation>
    <scope>NUCLEOTIDE SEQUENCE</scope>
    <source>
        <strain evidence="1">NBRC 16418</strain>
    </source>
</reference>
<keyword evidence="2" id="KW-1185">Reference proteome</keyword>
<gene>
    <name evidence="1" type="ORF">Voc01_104430</name>
</gene>